<keyword evidence="10" id="KW-1185">Reference proteome</keyword>
<evidence type="ECO:0000256" key="5">
    <source>
        <dbReference type="ARBA" id="ARBA00023136"/>
    </source>
</evidence>
<evidence type="ECO:0000256" key="2">
    <source>
        <dbReference type="ARBA" id="ARBA00006270"/>
    </source>
</evidence>
<evidence type="ECO:0000256" key="3">
    <source>
        <dbReference type="ARBA" id="ARBA00022741"/>
    </source>
</evidence>
<feature type="compositionally biased region" description="Polar residues" evidence="8">
    <location>
        <begin position="1065"/>
        <end position="1081"/>
    </location>
</feature>
<dbReference type="GO" id="GO:0005525">
    <property type="term" value="F:GTP binding"/>
    <property type="evidence" value="ECO:0007669"/>
    <property type="project" value="UniProtKB-KW"/>
</dbReference>
<keyword evidence="7" id="KW-0636">Prenylation</keyword>
<evidence type="ECO:0000256" key="7">
    <source>
        <dbReference type="ARBA" id="ARBA00023289"/>
    </source>
</evidence>
<dbReference type="SMART" id="SM00176">
    <property type="entry name" value="RAN"/>
    <property type="match status" value="1"/>
</dbReference>
<feature type="compositionally biased region" description="Basic and acidic residues" evidence="8">
    <location>
        <begin position="1083"/>
        <end position="1101"/>
    </location>
</feature>
<dbReference type="FunFam" id="3.40.50.300:FF:000274">
    <property type="entry name" value="ras-related protein RABA5a"/>
    <property type="match status" value="1"/>
</dbReference>
<evidence type="ECO:0000313" key="10">
    <source>
        <dbReference type="Proteomes" id="UP000054937"/>
    </source>
</evidence>
<dbReference type="NCBIfam" id="TIGR00231">
    <property type="entry name" value="small_GTP"/>
    <property type="match status" value="1"/>
</dbReference>
<feature type="compositionally biased region" description="Polar residues" evidence="8">
    <location>
        <begin position="185"/>
        <end position="214"/>
    </location>
</feature>
<reference evidence="9 10" key="1">
    <citation type="journal article" date="2015" name="Sci. Rep.">
        <title>Genome of the facultative scuticociliatosis pathogen Pseudocohnilembus persalinus provides insight into its virulence through horizontal gene transfer.</title>
        <authorList>
            <person name="Xiong J."/>
            <person name="Wang G."/>
            <person name="Cheng J."/>
            <person name="Tian M."/>
            <person name="Pan X."/>
            <person name="Warren A."/>
            <person name="Jiang C."/>
            <person name="Yuan D."/>
            <person name="Miao W."/>
        </authorList>
    </citation>
    <scope>NUCLEOTIDE SEQUENCE [LARGE SCALE GENOMIC DNA]</scope>
    <source>
        <strain evidence="9">36N120E</strain>
    </source>
</reference>
<dbReference type="GO" id="GO:0003924">
    <property type="term" value="F:GTPase activity"/>
    <property type="evidence" value="ECO:0007669"/>
    <property type="project" value="InterPro"/>
</dbReference>
<dbReference type="SMART" id="SM00175">
    <property type="entry name" value="RAB"/>
    <property type="match status" value="1"/>
</dbReference>
<feature type="compositionally biased region" description="Low complexity" evidence="8">
    <location>
        <begin position="1410"/>
        <end position="1426"/>
    </location>
</feature>
<dbReference type="Proteomes" id="UP000054937">
    <property type="component" value="Unassembled WGS sequence"/>
</dbReference>
<evidence type="ECO:0000256" key="8">
    <source>
        <dbReference type="SAM" id="MobiDB-lite"/>
    </source>
</evidence>
<feature type="compositionally biased region" description="Polar residues" evidence="8">
    <location>
        <begin position="999"/>
        <end position="1019"/>
    </location>
</feature>
<evidence type="ECO:0000313" key="9">
    <source>
        <dbReference type="EMBL" id="KRX02591.1"/>
    </source>
</evidence>
<dbReference type="Pfam" id="PF00071">
    <property type="entry name" value="Ras"/>
    <property type="match status" value="1"/>
</dbReference>
<dbReference type="InterPro" id="IPR001806">
    <property type="entry name" value="Small_GTPase"/>
</dbReference>
<dbReference type="GO" id="GO:0016020">
    <property type="term" value="C:membrane"/>
    <property type="evidence" value="ECO:0007669"/>
    <property type="project" value="UniProtKB-SubCell"/>
</dbReference>
<keyword evidence="6" id="KW-0449">Lipoprotein</keyword>
<feature type="compositionally biased region" description="Low complexity" evidence="8">
    <location>
        <begin position="1034"/>
        <end position="1046"/>
    </location>
</feature>
<feature type="compositionally biased region" description="Basic and acidic residues" evidence="8">
    <location>
        <begin position="1054"/>
        <end position="1064"/>
    </location>
</feature>
<feature type="compositionally biased region" description="Basic and acidic residues" evidence="8">
    <location>
        <begin position="1320"/>
        <end position="1332"/>
    </location>
</feature>
<feature type="compositionally biased region" description="Basic and acidic residues" evidence="8">
    <location>
        <begin position="1362"/>
        <end position="1374"/>
    </location>
</feature>
<dbReference type="PANTHER" id="PTHR47978">
    <property type="match status" value="1"/>
</dbReference>
<keyword evidence="4" id="KW-0342">GTP-binding</keyword>
<evidence type="ECO:0000256" key="1">
    <source>
        <dbReference type="ARBA" id="ARBA00004635"/>
    </source>
</evidence>
<dbReference type="PROSITE" id="PS51421">
    <property type="entry name" value="RAS"/>
    <property type="match status" value="1"/>
</dbReference>
<dbReference type="PRINTS" id="PR00449">
    <property type="entry name" value="RASTRNSFRMNG"/>
</dbReference>
<dbReference type="InParanoid" id="A0A0V0QJY0"/>
<gene>
    <name evidence="9" type="ORF">PPERSA_11931</name>
</gene>
<dbReference type="SMART" id="SM00173">
    <property type="entry name" value="RAS"/>
    <property type="match status" value="1"/>
</dbReference>
<dbReference type="Gene3D" id="3.40.50.300">
    <property type="entry name" value="P-loop containing nucleotide triphosphate hydrolases"/>
    <property type="match status" value="1"/>
</dbReference>
<proteinExistence type="inferred from homology"/>
<comment type="similarity">
    <text evidence="2">Belongs to the small GTPase superfamily. Rab family.</text>
</comment>
<feature type="compositionally biased region" description="Basic and acidic residues" evidence="8">
    <location>
        <begin position="1290"/>
        <end position="1300"/>
    </location>
</feature>
<comment type="caution">
    <text evidence="9">The sequence shown here is derived from an EMBL/GenBank/DDBJ whole genome shotgun (WGS) entry which is preliminary data.</text>
</comment>
<sequence length="1624" mass="192307">MDTFLLQQQQMKEEEEIDFLLSQTNVLQIQPNNFQQYNKQEDNFNENSSPIQYNQDKNNHINSYEKSQDDLTYDTKKINLQKFDDNRDIQRKRLEKDQEKLAKDLEEKKNQKKVKIGDEVFATHVLRYQPEKNITLQQRQSILTKQLLSSYKDYKSNKSKKEAIEEKLKKKIQFIEKYQAKEYSENASPLSKMNRKSVPSLQVPESQNNLNSPVNRQQRNTQQFQNNNTFQNKLNSPTRSPKIKRQHSIRIENNQQQAMKQINLQQINSNVQENQIRMNDSNGTASKYGGENSIKNLYPQDNSKIDKSQFVCLEEIQDDNFLGECKLLKQKQIKFVQNMHKDQNQLRNQTFDDELNLQNQNQNNQKTDSEQNNKQNYKTKENNLQNNKYSQSNESLIIVSEADQENECDKYSIELDNVELFLETATTIGEIFFMFGDNITAVKLLDAVRVVCNTERNYKCKLRVLKILGEISKKECFYKHAISFFKKALQYAWLLDDVDSELHIYDDLGICCVMNGDTQEGQILHARNMYSFLEKDNSIQKIGCVQRLKYFHSSLSQPSNTINKMIMLKMNLLPFKFVEANNDYDSPPLPHIQNPTLLNQDNDYLKRQKLEYKDYTRGSIYTIEQIFEQILLSKEFQLEENLPIGNYEQQKALNQKIKGTELQILDINDPNYKKEKLKQKSKEYAISVHLFKHSQQFKNKSQDKKGSTFYLKEIDKKKTEEQERQQKEQKYLAQTNKRDSGVGKSNLLARFTKNSFSQNSQTTIGIEFATKTINTQDNKQIRVQVWDTAGQERYKAITSAYYRGAVGALLVYDITRRNSFEDVKKWLEEIRDNAEPHIVVMLVGNKQDLKHLREVKIEEATQFAEQNNLAFIETSALDSSNVDLTFQRTNPLSRALNIQQTLNQNQNFQKKKVLEIKKVDEQKEQEDKQNPPKYETQPQPAENKKKNIALYKKSQSKEKELAPVKGELRQKSQQSERESQNQQQEQKDQNNIQQEINVKNKQNEATNFSSANSNHICTESQKKKVNNLFKTGVKVSNSQSPKSQSQQHKKSIQKKNDSEPRELTQKSVLESQKNLEENQTLEVKNKIEEEKEKQEEKKNNEESQVNDKGAQKQINQQKCENFTAQKPAQPKSNGGGLYKKNIPKKSEQIQESQQQQQKQQQQQIQKQQENQEIKISEVQKSQPSKNNNNNHDLQQKEKKDLQQEQKLEEKVGNCEQEMEVEETELPQKDEKEIENKKEDKSMETEVKDQKESQEQIKEDGKQIQSKEEQITQVMEEEIQEQQVNQNQLEENDKILKENKSPQKKRSQNEQNLNIEQKSQQLKEHEEKKDEQKQTNQNNVKNESSLEKSKQQQDKQQIQQNNKIDKKENQKEDQVIKSPELKQQQQNRNIKKVGLYKGQYNQDEIEKKKQSQPQQQPQQQLNQQQEQVQKKYQQQQQQIIENKQVQLKKQQEQQQKLQQEKQKMLQQEEMERIQKEKQLKLQQEEQERQQKLQQEELERKEKENAELKRKLDLIEKEKEEQNRIKQERQKKIDEKRLHKYNQIQQKIDELTEFYNNNYSKETREVVDKIQSQQKMNLSLNKRFKILDHFFSNNQILIQKQNNEIKNINNNNKSKIIDQVQKKIKI</sequence>
<feature type="compositionally biased region" description="Basic and acidic residues" evidence="8">
    <location>
        <begin position="955"/>
        <end position="979"/>
    </location>
</feature>
<dbReference type="InterPro" id="IPR027417">
    <property type="entry name" value="P-loop_NTPase"/>
</dbReference>
<organism evidence="9 10">
    <name type="scientific">Pseudocohnilembus persalinus</name>
    <name type="common">Ciliate</name>
    <dbReference type="NCBI Taxonomy" id="266149"/>
    <lineage>
        <taxon>Eukaryota</taxon>
        <taxon>Sar</taxon>
        <taxon>Alveolata</taxon>
        <taxon>Ciliophora</taxon>
        <taxon>Intramacronucleata</taxon>
        <taxon>Oligohymenophorea</taxon>
        <taxon>Scuticociliatia</taxon>
        <taxon>Philasterida</taxon>
        <taxon>Pseudocohnilembidae</taxon>
        <taxon>Pseudocohnilembus</taxon>
    </lineage>
</organism>
<feature type="compositionally biased region" description="Polar residues" evidence="8">
    <location>
        <begin position="1308"/>
        <end position="1318"/>
    </location>
</feature>
<feature type="compositionally biased region" description="Low complexity" evidence="8">
    <location>
        <begin position="215"/>
        <end position="232"/>
    </location>
</feature>
<feature type="compositionally biased region" description="Basic and acidic residues" evidence="8">
    <location>
        <begin position="1193"/>
        <end position="1212"/>
    </location>
</feature>
<dbReference type="EMBL" id="LDAU01000154">
    <property type="protein sequence ID" value="KRX02591.1"/>
    <property type="molecule type" value="Genomic_DNA"/>
</dbReference>
<evidence type="ECO:0000256" key="6">
    <source>
        <dbReference type="ARBA" id="ARBA00023288"/>
    </source>
</evidence>
<feature type="compositionally biased region" description="Basic and acidic residues" evidence="8">
    <location>
        <begin position="920"/>
        <end position="930"/>
    </location>
</feature>
<feature type="region of interest" description="Disordered" evidence="8">
    <location>
        <begin position="920"/>
        <end position="1426"/>
    </location>
</feature>
<dbReference type="PROSITE" id="PS51417">
    <property type="entry name" value="ARF"/>
    <property type="match status" value="1"/>
</dbReference>
<dbReference type="InterPro" id="IPR005225">
    <property type="entry name" value="Small_GTP-bd"/>
</dbReference>
<feature type="compositionally biased region" description="Basic and acidic residues" evidence="8">
    <location>
        <begin position="1343"/>
        <end position="1352"/>
    </location>
</feature>
<protein>
    <submittedName>
        <fullName evidence="9">p-loop containing nucleoside triphosphate hydrolase</fullName>
    </submittedName>
</protein>
<comment type="subcellular location">
    <subcellularLocation>
        <location evidence="1">Membrane</location>
        <topology evidence="1">Lipid-anchor</topology>
    </subcellularLocation>
</comment>
<keyword evidence="9" id="KW-0378">Hydrolase</keyword>
<dbReference type="PROSITE" id="PS51419">
    <property type="entry name" value="RAB"/>
    <property type="match status" value="1"/>
</dbReference>
<name>A0A0V0QJY0_PSEPJ</name>
<dbReference type="SUPFAM" id="SSF52540">
    <property type="entry name" value="P-loop containing nucleoside triphosphate hydrolases"/>
    <property type="match status" value="1"/>
</dbReference>
<keyword evidence="3" id="KW-0547">Nucleotide-binding</keyword>
<keyword evidence="5" id="KW-0472">Membrane</keyword>
<feature type="compositionally biased region" description="Basic and acidic residues" evidence="8">
    <location>
        <begin position="1225"/>
        <end position="1269"/>
    </location>
</feature>
<dbReference type="PROSITE" id="PS51420">
    <property type="entry name" value="RHO"/>
    <property type="match status" value="1"/>
</dbReference>
<evidence type="ECO:0000256" key="4">
    <source>
        <dbReference type="ARBA" id="ARBA00023134"/>
    </source>
</evidence>
<feature type="region of interest" description="Disordered" evidence="8">
    <location>
        <begin position="183"/>
        <end position="246"/>
    </location>
</feature>
<feature type="compositionally biased region" description="Low complexity" evidence="8">
    <location>
        <begin position="980"/>
        <end position="997"/>
    </location>
</feature>
<feature type="compositionally biased region" description="Polar residues" evidence="8">
    <location>
        <begin position="1112"/>
        <end position="1132"/>
    </location>
</feature>
<dbReference type="SMART" id="SM00174">
    <property type="entry name" value="RHO"/>
    <property type="match status" value="1"/>
</dbReference>
<feature type="compositionally biased region" description="Low complexity" evidence="8">
    <location>
        <begin position="1149"/>
        <end position="1168"/>
    </location>
</feature>
<accession>A0A0V0QJY0</accession>
<feature type="region of interest" description="Disordered" evidence="8">
    <location>
        <begin position="1450"/>
        <end position="1469"/>
    </location>
</feature>